<dbReference type="GeneID" id="35777444"/>
<evidence type="ECO:0000256" key="1">
    <source>
        <dbReference type="ARBA" id="ARBA00000077"/>
    </source>
</evidence>
<evidence type="ECO:0000259" key="17">
    <source>
        <dbReference type="PROSITE" id="PS51975"/>
    </source>
</evidence>
<dbReference type="HAMAP" id="MF_00052_B">
    <property type="entry name" value="RNase_HII_B"/>
    <property type="match status" value="1"/>
</dbReference>
<evidence type="ECO:0000256" key="8">
    <source>
        <dbReference type="ARBA" id="ARBA00022490"/>
    </source>
</evidence>
<protein>
    <recommendedName>
        <fullName evidence="7 14">Ribonuclease HII</fullName>
        <shortName evidence="14">RNase HII</shortName>
        <ecNumber evidence="6 14">3.1.26.4</ecNumber>
    </recommendedName>
</protein>
<evidence type="ECO:0000256" key="9">
    <source>
        <dbReference type="ARBA" id="ARBA00022722"/>
    </source>
</evidence>
<dbReference type="InterPro" id="IPR012337">
    <property type="entry name" value="RNaseH-like_sf"/>
</dbReference>
<dbReference type="EMBL" id="UGPY01000001">
    <property type="protein sequence ID" value="STY97505.1"/>
    <property type="molecule type" value="Genomic_DNA"/>
</dbReference>
<dbReference type="GO" id="GO:0030145">
    <property type="term" value="F:manganese ion binding"/>
    <property type="evidence" value="ECO:0007669"/>
    <property type="project" value="UniProtKB-UniRule"/>
</dbReference>
<evidence type="ECO:0000256" key="4">
    <source>
        <dbReference type="ARBA" id="ARBA00004496"/>
    </source>
</evidence>
<dbReference type="KEGG" id="mos:AXE82_00920"/>
<keyword evidence="11 14" id="KW-0255">Endonuclease</keyword>
<proteinExistence type="inferred from homology"/>
<keyword evidence="13 14" id="KW-0464">Manganese</keyword>
<name>A0A378QA28_FAUOS</name>
<evidence type="ECO:0000256" key="2">
    <source>
        <dbReference type="ARBA" id="ARBA00001946"/>
    </source>
</evidence>
<dbReference type="RefSeq" id="WP_062330354.1">
    <property type="nucleotide sequence ID" value="NZ_CBCRZU010000007.1"/>
</dbReference>
<keyword evidence="9 14" id="KW-0540">Nuclease</keyword>
<keyword evidence="10 14" id="KW-0479">Metal-binding</keyword>
<dbReference type="InterPro" id="IPR001352">
    <property type="entry name" value="RNase_HII/HIII"/>
</dbReference>
<dbReference type="GO" id="GO:0032299">
    <property type="term" value="C:ribonuclease H2 complex"/>
    <property type="evidence" value="ECO:0007669"/>
    <property type="project" value="TreeGrafter"/>
</dbReference>
<accession>A0A378QA28</accession>
<dbReference type="GO" id="GO:0003723">
    <property type="term" value="F:RNA binding"/>
    <property type="evidence" value="ECO:0007669"/>
    <property type="project" value="UniProtKB-UniRule"/>
</dbReference>
<evidence type="ECO:0000313" key="18">
    <source>
        <dbReference type="EMBL" id="STY97505.1"/>
    </source>
</evidence>
<dbReference type="InterPro" id="IPR022898">
    <property type="entry name" value="RNase_HII"/>
</dbReference>
<evidence type="ECO:0000256" key="12">
    <source>
        <dbReference type="ARBA" id="ARBA00022801"/>
    </source>
</evidence>
<evidence type="ECO:0000313" key="19">
    <source>
        <dbReference type="Proteomes" id="UP000255230"/>
    </source>
</evidence>
<dbReference type="GO" id="GO:0006298">
    <property type="term" value="P:mismatch repair"/>
    <property type="evidence" value="ECO:0007669"/>
    <property type="project" value="TreeGrafter"/>
</dbReference>
<evidence type="ECO:0000256" key="10">
    <source>
        <dbReference type="ARBA" id="ARBA00022723"/>
    </source>
</evidence>
<evidence type="ECO:0000256" key="13">
    <source>
        <dbReference type="ARBA" id="ARBA00023211"/>
    </source>
</evidence>
<comment type="function">
    <text evidence="3 14 16">Endonuclease that specifically degrades the RNA of RNA-DNA hybrids.</text>
</comment>
<comment type="similarity">
    <text evidence="5 14 16">Belongs to the RNase HII family.</text>
</comment>
<comment type="cofactor">
    <cofactor evidence="14 15">
        <name>Mn(2+)</name>
        <dbReference type="ChEBI" id="CHEBI:29035"/>
    </cofactor>
    <cofactor evidence="14 15">
        <name>Mg(2+)</name>
        <dbReference type="ChEBI" id="CHEBI:18420"/>
    </cofactor>
    <text evidence="14 15">Manganese or magnesium. Binds 1 divalent metal ion per monomer in the absence of substrate. May bind a second metal ion after substrate binding.</text>
</comment>
<evidence type="ECO:0000256" key="16">
    <source>
        <dbReference type="RuleBase" id="RU003515"/>
    </source>
</evidence>
<organism evidence="18 19">
    <name type="scientific">Faucicola osloensis</name>
    <name type="common">Moraxella osloensis</name>
    <dbReference type="NCBI Taxonomy" id="34062"/>
    <lineage>
        <taxon>Bacteria</taxon>
        <taxon>Pseudomonadati</taxon>
        <taxon>Pseudomonadota</taxon>
        <taxon>Gammaproteobacteria</taxon>
        <taxon>Moraxellales</taxon>
        <taxon>Moraxellaceae</taxon>
        <taxon>Faucicola</taxon>
    </lineage>
</organism>
<comment type="subcellular location">
    <subcellularLocation>
        <location evidence="4 14">Cytoplasm</location>
    </subcellularLocation>
</comment>
<feature type="binding site" evidence="14 15">
    <location>
        <position position="135"/>
    </location>
    <ligand>
        <name>a divalent metal cation</name>
        <dbReference type="ChEBI" id="CHEBI:60240"/>
    </ligand>
</feature>
<dbReference type="EC" id="3.1.26.4" evidence="6 14"/>
<keyword evidence="12 14" id="KW-0378">Hydrolase</keyword>
<dbReference type="Pfam" id="PF01351">
    <property type="entry name" value="RNase_HII"/>
    <property type="match status" value="1"/>
</dbReference>
<dbReference type="Proteomes" id="UP000255230">
    <property type="component" value="Unassembled WGS sequence"/>
</dbReference>
<feature type="binding site" evidence="14 15">
    <location>
        <position position="12"/>
    </location>
    <ligand>
        <name>a divalent metal cation</name>
        <dbReference type="ChEBI" id="CHEBI:60240"/>
    </ligand>
</feature>
<comment type="catalytic activity">
    <reaction evidence="1 14 15 16">
        <text>Endonucleolytic cleavage to 5'-phosphomonoester.</text>
        <dbReference type="EC" id="3.1.26.4"/>
    </reaction>
</comment>
<dbReference type="InterPro" id="IPR024567">
    <property type="entry name" value="RNase_HII/HIII_dom"/>
</dbReference>
<gene>
    <name evidence="14 18" type="primary">rnhB</name>
    <name evidence="18" type="ORF">NCTC10465_01289</name>
</gene>
<evidence type="ECO:0000256" key="7">
    <source>
        <dbReference type="ARBA" id="ARBA00019179"/>
    </source>
</evidence>
<dbReference type="PANTHER" id="PTHR10954">
    <property type="entry name" value="RIBONUCLEASE H2 SUBUNIT A"/>
    <property type="match status" value="1"/>
</dbReference>
<evidence type="ECO:0000256" key="11">
    <source>
        <dbReference type="ARBA" id="ARBA00022759"/>
    </source>
</evidence>
<feature type="domain" description="RNase H type-2" evidence="17">
    <location>
        <begin position="5"/>
        <end position="234"/>
    </location>
</feature>
<dbReference type="InterPro" id="IPR036397">
    <property type="entry name" value="RNaseH_sf"/>
</dbReference>
<evidence type="ECO:0000256" key="15">
    <source>
        <dbReference type="PROSITE-ProRule" id="PRU01319"/>
    </source>
</evidence>
<dbReference type="CDD" id="cd07182">
    <property type="entry name" value="RNase_HII_bacteria_HII_like"/>
    <property type="match status" value="1"/>
</dbReference>
<dbReference type="PANTHER" id="PTHR10954:SF18">
    <property type="entry name" value="RIBONUCLEASE HII"/>
    <property type="match status" value="1"/>
</dbReference>
<dbReference type="GO" id="GO:0005737">
    <property type="term" value="C:cytoplasm"/>
    <property type="evidence" value="ECO:0007669"/>
    <property type="project" value="UniProtKB-SubCell"/>
</dbReference>
<dbReference type="SUPFAM" id="SSF53098">
    <property type="entry name" value="Ribonuclease H-like"/>
    <property type="match status" value="1"/>
</dbReference>
<dbReference type="PROSITE" id="PS51975">
    <property type="entry name" value="RNASE_H_2"/>
    <property type="match status" value="1"/>
</dbReference>
<keyword evidence="19" id="KW-1185">Reference proteome</keyword>
<evidence type="ECO:0000256" key="6">
    <source>
        <dbReference type="ARBA" id="ARBA00012180"/>
    </source>
</evidence>
<feature type="binding site" evidence="14 15">
    <location>
        <position position="11"/>
    </location>
    <ligand>
        <name>a divalent metal cation</name>
        <dbReference type="ChEBI" id="CHEBI:60240"/>
    </ligand>
</feature>
<evidence type="ECO:0000256" key="5">
    <source>
        <dbReference type="ARBA" id="ARBA00007383"/>
    </source>
</evidence>
<keyword evidence="8 14" id="KW-0963">Cytoplasm</keyword>
<dbReference type="Gene3D" id="3.30.420.10">
    <property type="entry name" value="Ribonuclease H-like superfamily/Ribonuclease H"/>
    <property type="match status" value="1"/>
</dbReference>
<sequence>MNKYHFVIGVDEVGRGPLLGDVVVCALIFDKEILSIKEDSLSTDLHTADSVGISHNHVLSALTDSKKLSEKKREALFSLIEQTASAHKVVKISASLIDQINILQATLLGMKQAVAGVMAQMLAQYPTATFSVMVDGNKLPVLFDLPNYQQITHEQAIVKGDGKHACISGASVIAKVTRDRDMVALSKLYPDYGIEQHKGYPTAAHIQAIEHYGILPMHRKSFAPIKQRVLDKKGEHTVNIW</sequence>
<evidence type="ECO:0000256" key="14">
    <source>
        <dbReference type="HAMAP-Rule" id="MF_00052"/>
    </source>
</evidence>
<dbReference type="GO" id="GO:0043137">
    <property type="term" value="P:DNA replication, removal of RNA primer"/>
    <property type="evidence" value="ECO:0007669"/>
    <property type="project" value="TreeGrafter"/>
</dbReference>
<comment type="cofactor">
    <cofactor evidence="2">
        <name>Mg(2+)</name>
        <dbReference type="ChEBI" id="CHEBI:18420"/>
    </cofactor>
</comment>
<reference evidence="18 19" key="1">
    <citation type="submission" date="2018-06" db="EMBL/GenBank/DDBJ databases">
        <authorList>
            <consortium name="Pathogen Informatics"/>
            <person name="Doyle S."/>
        </authorList>
    </citation>
    <scope>NUCLEOTIDE SEQUENCE [LARGE SCALE GENOMIC DNA]</scope>
    <source>
        <strain evidence="18 19">NCTC10465</strain>
    </source>
</reference>
<dbReference type="AlphaFoldDB" id="A0A378QA28"/>
<dbReference type="NCBIfam" id="NF000595">
    <property type="entry name" value="PRK00015.1-3"/>
    <property type="match status" value="1"/>
</dbReference>
<evidence type="ECO:0000256" key="3">
    <source>
        <dbReference type="ARBA" id="ARBA00004065"/>
    </source>
</evidence>
<dbReference type="GO" id="GO:0004523">
    <property type="term" value="F:RNA-DNA hybrid ribonuclease activity"/>
    <property type="evidence" value="ECO:0007669"/>
    <property type="project" value="UniProtKB-UniRule"/>
</dbReference>